<gene>
    <name evidence="1" type="ORF">OOW_P131scaffold00743g8</name>
</gene>
<protein>
    <submittedName>
        <fullName evidence="1">Uncharacterized protein</fullName>
    </submittedName>
</protein>
<name>L7J7L7_PYRO1</name>
<evidence type="ECO:0000313" key="1">
    <source>
        <dbReference type="EMBL" id="ELQ64207.1"/>
    </source>
</evidence>
<dbReference type="AlphaFoldDB" id="L7J7L7"/>
<accession>L7J7L7</accession>
<reference evidence="1" key="1">
    <citation type="journal article" date="2012" name="PLoS Genet.">
        <title>Comparative analysis of the genomes of two field isolates of the rice blast fungus Magnaporthe oryzae.</title>
        <authorList>
            <person name="Xue M."/>
            <person name="Yang J."/>
            <person name="Li Z."/>
            <person name="Hu S."/>
            <person name="Yao N."/>
            <person name="Dean R.A."/>
            <person name="Zhao W."/>
            <person name="Shen M."/>
            <person name="Zhang H."/>
            <person name="Li C."/>
            <person name="Liu L."/>
            <person name="Cao L."/>
            <person name="Xu X."/>
            <person name="Xing Y."/>
            <person name="Hsiang T."/>
            <person name="Zhang Z."/>
            <person name="Xu J.R."/>
            <person name="Peng Y.L."/>
        </authorList>
    </citation>
    <scope>NUCLEOTIDE SEQUENCE [LARGE SCALE GENOMIC DNA]</scope>
    <source>
        <strain evidence="1">P131</strain>
    </source>
</reference>
<dbReference type="EMBL" id="JH794347">
    <property type="protein sequence ID" value="ELQ64207.1"/>
    <property type="molecule type" value="Genomic_DNA"/>
</dbReference>
<proteinExistence type="predicted"/>
<sequence>MRVFKLLISSVNAVFGNSNENIIIIINSVRQRV</sequence>
<organism>
    <name type="scientific">Pyricularia oryzae (strain P131)</name>
    <name type="common">Rice blast fungus</name>
    <name type="synonym">Magnaporthe oryzae</name>
    <dbReference type="NCBI Taxonomy" id="1143193"/>
    <lineage>
        <taxon>Eukaryota</taxon>
        <taxon>Fungi</taxon>
        <taxon>Dikarya</taxon>
        <taxon>Ascomycota</taxon>
        <taxon>Pezizomycotina</taxon>
        <taxon>Sordariomycetes</taxon>
        <taxon>Sordariomycetidae</taxon>
        <taxon>Magnaporthales</taxon>
        <taxon>Pyriculariaceae</taxon>
        <taxon>Pyricularia</taxon>
    </lineage>
</organism>